<keyword evidence="3" id="KW-1185">Reference proteome</keyword>
<accession>I0HSA5</accession>
<dbReference type="EMBL" id="AP012320">
    <property type="protein sequence ID" value="BAL95892.1"/>
    <property type="molecule type" value="Genomic_DNA"/>
</dbReference>
<evidence type="ECO:0000313" key="2">
    <source>
        <dbReference type="EMBL" id="BAL95892.1"/>
    </source>
</evidence>
<dbReference type="AlphaFoldDB" id="I0HSA5"/>
<protein>
    <recommendedName>
        <fullName evidence="1">Alpha/beta hydrolase domain-containing protein</fullName>
    </recommendedName>
</protein>
<evidence type="ECO:0000313" key="3">
    <source>
        <dbReference type="Proteomes" id="UP000007883"/>
    </source>
</evidence>
<evidence type="ECO:0000259" key="1">
    <source>
        <dbReference type="Pfam" id="PF20091"/>
    </source>
</evidence>
<feature type="domain" description="Alpha/beta hydrolase" evidence="1">
    <location>
        <begin position="204"/>
        <end position="634"/>
    </location>
</feature>
<dbReference type="STRING" id="983917.RGE_25510"/>
<sequence>MAARISLAFAGLVLAAGADARVTRLELVSVQPAFEGRSFGSAGRYEHVVARAYYAVAPGDAKNAGIVDLDAAPRNAQGEVEFSADVEILRPREGARGNGRLLYDVPNRGGKLGLALFNDAPYTNSVAKAADAGNGHVFEQGYTVVWSAWQPDVQAGNGRLLLRLPVVPDSRGLSREEAIFDGTANPVTVDLTYPAANPDPSAARLSVRNNEADPRSAPADLRWRYLSPTRIEITRPEGFHLGAIYEFVYPARDSTVAGLGFAAVRDLVSYLREGGAAGNAPAAGQPIRRAYAFGFSQSGRFLRSFVHEGFNVDESERSVFDGVFVHAAGARGVILNQRFAQPGRYSREHEDHLYPADQFPFAWAETQDPVSGRRDGLLRSQGGLPKVVQTDTALEVWQGRASLLASDGAGQPVPIPADVRHYLLAGLPHFPVVGQASTISPVCQYPTNTVFPGATLRALLRDLDEWVAGVQAPPASRFPDAAKGQWRSPDEVPPALSAVPGFTWTGVINRLTAVDQSVVPPREGQPYAVRVPRVDDAGHEIDAIRLPIVEAPRATYLGWNTRRYGYGAPHLCGLAGSRLPLAATRAEREKSGDRRPSIEERYPTPADYLNRVRASAEKLVQQRLLLPADAERFVKEAQARGALD</sequence>
<organism evidence="2 3">
    <name type="scientific">Rubrivivax gelatinosus (strain NBRC 100245 / IL144)</name>
    <dbReference type="NCBI Taxonomy" id="983917"/>
    <lineage>
        <taxon>Bacteria</taxon>
        <taxon>Pseudomonadati</taxon>
        <taxon>Pseudomonadota</taxon>
        <taxon>Betaproteobacteria</taxon>
        <taxon>Burkholderiales</taxon>
        <taxon>Sphaerotilaceae</taxon>
        <taxon>Rubrivivax</taxon>
    </lineage>
</organism>
<dbReference type="eggNOG" id="ENOG502Z9PN">
    <property type="taxonomic scope" value="Bacteria"/>
</dbReference>
<dbReference type="Pfam" id="PF20091">
    <property type="entry name" value="Abhydrolase_10"/>
    <property type="match status" value="1"/>
</dbReference>
<dbReference type="PATRIC" id="fig|983917.3.peg.2483"/>
<name>I0HSA5_RUBGI</name>
<dbReference type="HOGENOM" id="CLU_025858_0_0_4"/>
<gene>
    <name evidence="2" type="ordered locus">RGE_25510</name>
</gene>
<dbReference type="Proteomes" id="UP000007883">
    <property type="component" value="Chromosome"/>
</dbReference>
<proteinExistence type="predicted"/>
<reference evidence="2 3" key="1">
    <citation type="journal article" date="2012" name="J. Bacteriol.">
        <title>Complete genome sequence of phototrophic betaproteobacterium Rubrivivax gelatinosus IL144.</title>
        <authorList>
            <person name="Nagashima S."/>
            <person name="Kamimura A."/>
            <person name="Shimizu T."/>
            <person name="Nakamura-isaki S."/>
            <person name="Aono E."/>
            <person name="Sakamoto K."/>
            <person name="Ichikawa N."/>
            <person name="Nakazawa H."/>
            <person name="Sekine M."/>
            <person name="Yamazaki S."/>
            <person name="Fujita N."/>
            <person name="Shimada K."/>
            <person name="Hanada S."/>
            <person name="Nagashima K.V.P."/>
        </authorList>
    </citation>
    <scope>NUCLEOTIDE SEQUENCE [LARGE SCALE GENOMIC DNA]</scope>
    <source>
        <strain evidence="3">NBRC 100245 / IL144</strain>
    </source>
</reference>
<dbReference type="InterPro" id="IPR045394">
    <property type="entry name" value="Abhydrolase_dom"/>
</dbReference>
<dbReference type="KEGG" id="rge:RGE_25510"/>